<gene>
    <name evidence="1" type="ORF">FHR83_009006</name>
</gene>
<evidence type="ECO:0000313" key="1">
    <source>
        <dbReference type="EMBL" id="MBB3101278.1"/>
    </source>
</evidence>
<accession>A0A7W5ARY0</accession>
<comment type="caution">
    <text evidence="1">The sequence shown here is derived from an EMBL/GenBank/DDBJ whole genome shotgun (WGS) entry which is preliminary data.</text>
</comment>
<proteinExistence type="predicted"/>
<keyword evidence="2" id="KW-1185">Reference proteome</keyword>
<name>A0A7W5ARY0_9ACTN</name>
<evidence type="ECO:0000313" key="2">
    <source>
        <dbReference type="Proteomes" id="UP000590749"/>
    </source>
</evidence>
<dbReference type="EMBL" id="JACHXF010000035">
    <property type="protein sequence ID" value="MBB3101278.1"/>
    <property type="molecule type" value="Genomic_DNA"/>
</dbReference>
<sequence length="45" mass="4664">MLTTECVYASMLTTGRVYASMLTTGRVHASTFNGSQGPGLIVGIA</sequence>
<protein>
    <submittedName>
        <fullName evidence="1">Uncharacterized protein</fullName>
    </submittedName>
</protein>
<dbReference type="Proteomes" id="UP000590749">
    <property type="component" value="Unassembled WGS sequence"/>
</dbReference>
<reference evidence="1 2" key="1">
    <citation type="submission" date="2020-08" db="EMBL/GenBank/DDBJ databases">
        <title>Genomic Encyclopedia of Type Strains, Phase III (KMG-III): the genomes of soil and plant-associated and newly described type strains.</title>
        <authorList>
            <person name="Whitman W."/>
        </authorList>
    </citation>
    <scope>NUCLEOTIDE SEQUENCE [LARGE SCALE GENOMIC DNA]</scope>
    <source>
        <strain evidence="1 2">CECT 3287</strain>
    </source>
</reference>
<dbReference type="AlphaFoldDB" id="A0A7W5ARY0"/>
<organism evidence="1 2">
    <name type="scientific">Actinoplanes campanulatus</name>
    <dbReference type="NCBI Taxonomy" id="113559"/>
    <lineage>
        <taxon>Bacteria</taxon>
        <taxon>Bacillati</taxon>
        <taxon>Actinomycetota</taxon>
        <taxon>Actinomycetes</taxon>
        <taxon>Micromonosporales</taxon>
        <taxon>Micromonosporaceae</taxon>
        <taxon>Actinoplanes</taxon>
    </lineage>
</organism>